<reference evidence="1 3" key="2">
    <citation type="journal article" date="2014" name="BMC Genomics">
        <title>An improved genome release (version Mt4.0) for the model legume Medicago truncatula.</title>
        <authorList>
            <person name="Tang H."/>
            <person name="Krishnakumar V."/>
            <person name="Bidwell S."/>
            <person name="Rosen B."/>
            <person name="Chan A."/>
            <person name="Zhou S."/>
            <person name="Gentzbittel L."/>
            <person name="Childs K.L."/>
            <person name="Yandell M."/>
            <person name="Gundlach H."/>
            <person name="Mayer K.F."/>
            <person name="Schwartz D.C."/>
            <person name="Town C.D."/>
        </authorList>
    </citation>
    <scope>GENOME REANNOTATION</scope>
    <source>
        <strain evidence="1">A17</strain>
        <strain evidence="2 3">cv. Jemalong A17</strain>
    </source>
</reference>
<sequence>MSSILENLCKNIPEKITTVSKKLVLTPKVGLVVNIGLHLDVLDYVSVFWMKFLLQHLFR</sequence>
<accession>A0A072UJ77</accession>
<dbReference type="AlphaFoldDB" id="A0A072UJ77"/>
<protein>
    <submittedName>
        <fullName evidence="1 2">Uncharacterized protein</fullName>
    </submittedName>
</protein>
<dbReference type="Proteomes" id="UP000002051">
    <property type="component" value="Chromosome 4"/>
</dbReference>
<dbReference type="HOGENOM" id="CLU_2964326_0_0_1"/>
<keyword evidence="3" id="KW-1185">Reference proteome</keyword>
<evidence type="ECO:0000313" key="2">
    <source>
        <dbReference type="EnsemblPlants" id="KEH29163"/>
    </source>
</evidence>
<name>A0A072UJ77_MEDTR</name>
<evidence type="ECO:0000313" key="3">
    <source>
        <dbReference type="Proteomes" id="UP000002051"/>
    </source>
</evidence>
<organism evidence="1 3">
    <name type="scientific">Medicago truncatula</name>
    <name type="common">Barrel medic</name>
    <name type="synonym">Medicago tribuloides</name>
    <dbReference type="NCBI Taxonomy" id="3880"/>
    <lineage>
        <taxon>Eukaryota</taxon>
        <taxon>Viridiplantae</taxon>
        <taxon>Streptophyta</taxon>
        <taxon>Embryophyta</taxon>
        <taxon>Tracheophyta</taxon>
        <taxon>Spermatophyta</taxon>
        <taxon>Magnoliopsida</taxon>
        <taxon>eudicotyledons</taxon>
        <taxon>Gunneridae</taxon>
        <taxon>Pentapetalae</taxon>
        <taxon>rosids</taxon>
        <taxon>fabids</taxon>
        <taxon>Fabales</taxon>
        <taxon>Fabaceae</taxon>
        <taxon>Papilionoideae</taxon>
        <taxon>50 kb inversion clade</taxon>
        <taxon>NPAAA clade</taxon>
        <taxon>Hologalegina</taxon>
        <taxon>IRL clade</taxon>
        <taxon>Trifolieae</taxon>
        <taxon>Medicago</taxon>
    </lineage>
</organism>
<reference evidence="1 3" key="1">
    <citation type="journal article" date="2011" name="Nature">
        <title>The Medicago genome provides insight into the evolution of rhizobial symbioses.</title>
        <authorList>
            <person name="Young N.D."/>
            <person name="Debelle F."/>
            <person name="Oldroyd G.E."/>
            <person name="Geurts R."/>
            <person name="Cannon S.B."/>
            <person name="Udvardi M.K."/>
            <person name="Benedito V.A."/>
            <person name="Mayer K.F."/>
            <person name="Gouzy J."/>
            <person name="Schoof H."/>
            <person name="Van de Peer Y."/>
            <person name="Proost S."/>
            <person name="Cook D.R."/>
            <person name="Meyers B.C."/>
            <person name="Spannagl M."/>
            <person name="Cheung F."/>
            <person name="De Mita S."/>
            <person name="Krishnakumar V."/>
            <person name="Gundlach H."/>
            <person name="Zhou S."/>
            <person name="Mudge J."/>
            <person name="Bharti A.K."/>
            <person name="Murray J.D."/>
            <person name="Naoumkina M.A."/>
            <person name="Rosen B."/>
            <person name="Silverstein K.A."/>
            <person name="Tang H."/>
            <person name="Rombauts S."/>
            <person name="Zhao P.X."/>
            <person name="Zhou P."/>
            <person name="Barbe V."/>
            <person name="Bardou P."/>
            <person name="Bechner M."/>
            <person name="Bellec A."/>
            <person name="Berger A."/>
            <person name="Berges H."/>
            <person name="Bidwell S."/>
            <person name="Bisseling T."/>
            <person name="Choisne N."/>
            <person name="Couloux A."/>
            <person name="Denny R."/>
            <person name="Deshpande S."/>
            <person name="Dai X."/>
            <person name="Doyle J.J."/>
            <person name="Dudez A.M."/>
            <person name="Farmer A.D."/>
            <person name="Fouteau S."/>
            <person name="Franken C."/>
            <person name="Gibelin C."/>
            <person name="Gish J."/>
            <person name="Goldstein S."/>
            <person name="Gonzalez A.J."/>
            <person name="Green P.J."/>
            <person name="Hallab A."/>
            <person name="Hartog M."/>
            <person name="Hua A."/>
            <person name="Humphray S.J."/>
            <person name="Jeong D.H."/>
            <person name="Jing Y."/>
            <person name="Jocker A."/>
            <person name="Kenton S.M."/>
            <person name="Kim D.J."/>
            <person name="Klee K."/>
            <person name="Lai H."/>
            <person name="Lang C."/>
            <person name="Lin S."/>
            <person name="Macmil S.L."/>
            <person name="Magdelenat G."/>
            <person name="Matthews L."/>
            <person name="McCorrison J."/>
            <person name="Monaghan E.L."/>
            <person name="Mun J.H."/>
            <person name="Najar F.Z."/>
            <person name="Nicholson C."/>
            <person name="Noirot C."/>
            <person name="O'Bleness M."/>
            <person name="Paule C.R."/>
            <person name="Poulain J."/>
            <person name="Prion F."/>
            <person name="Qin B."/>
            <person name="Qu C."/>
            <person name="Retzel E.F."/>
            <person name="Riddle C."/>
            <person name="Sallet E."/>
            <person name="Samain S."/>
            <person name="Samson N."/>
            <person name="Sanders I."/>
            <person name="Saurat O."/>
            <person name="Scarpelli C."/>
            <person name="Schiex T."/>
            <person name="Segurens B."/>
            <person name="Severin A.J."/>
            <person name="Sherrier D.J."/>
            <person name="Shi R."/>
            <person name="Sims S."/>
            <person name="Singer S.R."/>
            <person name="Sinharoy S."/>
            <person name="Sterck L."/>
            <person name="Viollet A."/>
            <person name="Wang B.B."/>
            <person name="Wang K."/>
            <person name="Wang M."/>
            <person name="Wang X."/>
            <person name="Warfsmann J."/>
            <person name="Weissenbach J."/>
            <person name="White D.D."/>
            <person name="White J.D."/>
            <person name="Wiley G.B."/>
            <person name="Wincker P."/>
            <person name="Xing Y."/>
            <person name="Yang L."/>
            <person name="Yao Z."/>
            <person name="Ying F."/>
            <person name="Zhai J."/>
            <person name="Zhou L."/>
            <person name="Zuber A."/>
            <person name="Denarie J."/>
            <person name="Dixon R.A."/>
            <person name="May G.D."/>
            <person name="Schwartz D.C."/>
            <person name="Rogers J."/>
            <person name="Quetier F."/>
            <person name="Town C.D."/>
            <person name="Roe B.A."/>
        </authorList>
    </citation>
    <scope>NUCLEOTIDE SEQUENCE [LARGE SCALE GENOMIC DNA]</scope>
    <source>
        <strain evidence="1">A17</strain>
        <strain evidence="2 3">cv. Jemalong A17</strain>
    </source>
</reference>
<dbReference type="EnsemblPlants" id="KEH29163">
    <property type="protein sequence ID" value="KEH29163"/>
    <property type="gene ID" value="MTR_4g027115"/>
</dbReference>
<dbReference type="EMBL" id="CM001220">
    <property type="protein sequence ID" value="KEH29163.1"/>
    <property type="molecule type" value="Genomic_DNA"/>
</dbReference>
<proteinExistence type="predicted"/>
<evidence type="ECO:0000313" key="1">
    <source>
        <dbReference type="EMBL" id="KEH29163.1"/>
    </source>
</evidence>
<reference evidence="2" key="3">
    <citation type="submission" date="2015-04" db="UniProtKB">
        <authorList>
            <consortium name="EnsemblPlants"/>
        </authorList>
    </citation>
    <scope>IDENTIFICATION</scope>
    <source>
        <strain evidence="2">cv. Jemalong A17</strain>
    </source>
</reference>
<gene>
    <name evidence="1" type="ordered locus">MTR_4g027115</name>
</gene>